<dbReference type="Pfam" id="PF12091">
    <property type="entry name" value="DUF3567"/>
    <property type="match status" value="1"/>
</dbReference>
<evidence type="ECO:0008006" key="3">
    <source>
        <dbReference type="Google" id="ProtNLM"/>
    </source>
</evidence>
<organism evidence="1 2">
    <name type="scientific">Viridibacterium curvum</name>
    <dbReference type="NCBI Taxonomy" id="1101404"/>
    <lineage>
        <taxon>Bacteria</taxon>
        <taxon>Pseudomonadati</taxon>
        <taxon>Pseudomonadota</taxon>
        <taxon>Betaproteobacteria</taxon>
        <taxon>Rhodocyclales</taxon>
        <taxon>Rhodocyclaceae</taxon>
        <taxon>Viridibacterium</taxon>
    </lineage>
</organism>
<comment type="caution">
    <text evidence="1">The sequence shown here is derived from an EMBL/GenBank/DDBJ whole genome shotgun (WGS) entry which is preliminary data.</text>
</comment>
<dbReference type="RefSeq" id="WP_345531936.1">
    <property type="nucleotide sequence ID" value="NZ_BAABLD010000005.1"/>
</dbReference>
<name>A0ABP9QH04_9RHOO</name>
<keyword evidence="2" id="KW-1185">Reference proteome</keyword>
<protein>
    <recommendedName>
        <fullName evidence="3">DUF3567 domain-containing protein</fullName>
    </recommendedName>
</protein>
<evidence type="ECO:0000313" key="2">
    <source>
        <dbReference type="Proteomes" id="UP001500547"/>
    </source>
</evidence>
<sequence>MMVVLNNPILYVVDYPSVDGLEAIDKRRAKGVFLYGTAAQKFRDELADALSHGESADELDICIDQFDALFTQPAIYQ</sequence>
<proteinExistence type="predicted"/>
<accession>A0ABP9QH04</accession>
<evidence type="ECO:0000313" key="1">
    <source>
        <dbReference type="EMBL" id="GAA5161798.1"/>
    </source>
</evidence>
<dbReference type="EMBL" id="BAABLD010000005">
    <property type="protein sequence ID" value="GAA5161798.1"/>
    <property type="molecule type" value="Genomic_DNA"/>
</dbReference>
<gene>
    <name evidence="1" type="ORF">GCM10025770_11620</name>
</gene>
<reference evidence="2" key="1">
    <citation type="journal article" date="2019" name="Int. J. Syst. Evol. Microbiol.">
        <title>The Global Catalogue of Microorganisms (GCM) 10K type strain sequencing project: providing services to taxonomists for standard genome sequencing and annotation.</title>
        <authorList>
            <consortium name="The Broad Institute Genomics Platform"/>
            <consortium name="The Broad Institute Genome Sequencing Center for Infectious Disease"/>
            <person name="Wu L."/>
            <person name="Ma J."/>
        </authorList>
    </citation>
    <scope>NUCLEOTIDE SEQUENCE [LARGE SCALE GENOMIC DNA]</scope>
    <source>
        <strain evidence="2">JCM 18715</strain>
    </source>
</reference>
<dbReference type="Proteomes" id="UP001500547">
    <property type="component" value="Unassembled WGS sequence"/>
</dbReference>
<dbReference type="InterPro" id="IPR021951">
    <property type="entry name" value="DUF3567"/>
</dbReference>